<gene>
    <name evidence="10" type="ORF">ACFPOE_17400</name>
</gene>
<dbReference type="CDD" id="cd00082">
    <property type="entry name" value="HisKA"/>
    <property type="match status" value="1"/>
</dbReference>
<dbReference type="SMART" id="SM00388">
    <property type="entry name" value="HisKA"/>
    <property type="match status" value="1"/>
</dbReference>
<dbReference type="SUPFAM" id="SSF47384">
    <property type="entry name" value="Homodimeric domain of signal transducing histidine kinase"/>
    <property type="match status" value="1"/>
</dbReference>
<dbReference type="Gene3D" id="3.30.450.20">
    <property type="entry name" value="PAS domain"/>
    <property type="match status" value="5"/>
</dbReference>
<dbReference type="Pfam" id="PF02518">
    <property type="entry name" value="HATPase_c"/>
    <property type="match status" value="1"/>
</dbReference>
<dbReference type="InterPro" id="IPR035965">
    <property type="entry name" value="PAS-like_dom_sf"/>
</dbReference>
<keyword evidence="4" id="KW-0808">Transferase</keyword>
<dbReference type="Pfam" id="PF08447">
    <property type="entry name" value="PAS_3"/>
    <property type="match status" value="2"/>
</dbReference>
<dbReference type="Proteomes" id="UP001596037">
    <property type="component" value="Unassembled WGS sequence"/>
</dbReference>
<evidence type="ECO:0000256" key="2">
    <source>
        <dbReference type="ARBA" id="ARBA00012438"/>
    </source>
</evidence>
<dbReference type="InterPro" id="IPR050351">
    <property type="entry name" value="BphY/WalK/GraS-like"/>
</dbReference>
<dbReference type="InterPro" id="IPR036097">
    <property type="entry name" value="HisK_dim/P_sf"/>
</dbReference>
<dbReference type="PANTHER" id="PTHR42878:SF15">
    <property type="entry name" value="BACTERIOPHYTOCHROME"/>
    <property type="match status" value="1"/>
</dbReference>
<sequence length="880" mass="98273">MNPLQRLAKPASWAWDLGTDELWLSPGCSAVLGVSISECKGTFEGFIELVHPDDRQNLREAAMLAQSSRGTVSLRYRLRPPDHAEKLIVGEAEAHLNDDEVVSVLVGTVTDASSEEEGWQTLQRSAERLKSVVGTATEWYWEQDADYRFTLFAGGRNGEINPKRGQVLGTRRWDTPGSLPRTGTWEQHVALLDARQPYHEFEYRTGPQDTPRFVSSNGQPFFNAEGKFKGYRGSARDVTARVLLEMQAQSAKTQLEMATRLGRLGAWSVSLPDLTITWSDEALHLYDVADDPPRTAETALDLIHPDSRAWVHDAMRACSEQGLAFDLAVRAFAGRHRLIWVRIIGEADRDEAGQIRRIQGAVQDISERMDAAEGMRILNERLTTTLESITESFFTLDRDWRLTYVNREAERLLARPRAELLGTVLWDQFPSEVGNLFHQQYEKALAEGVTVRFEGYSVALDMWLKVVAYPSAQGLAVYFRDITQARRARQDLAASEERYRMLFETSRDAILQTDGEGNILRANPAACRAFAMTAAEICARRREELVDPADLRLAALLRVREAIGHAEGMLTLVRKDGSRFEGELATAKYVGKDQCVVSNTVIRDMTKELAYKQQILRMNSQLGDRVRQRTAQLEEANSELKSFSHALAHDLRAPIAAISGFGRVVEESLMKAGSERDLQYVRKIRSAAQRMDEYVEALLSLATISQTSLRVADVDMSAHALAIVGELRDRWPEREVETEVQPSLAVRGDARLLRMALENLLGNAWKFTARSERVRISFTAQTRSDGELVFCVRDNGAGFDMAYADKLFGNFQRLHNLSEFPGTGIGLANVSRIVRRHGGSIWAESREGEGAAFFFTLGGAAGEATEAPAGLHHEGLGDLV</sequence>
<dbReference type="InterPro" id="IPR013767">
    <property type="entry name" value="PAS_fold"/>
</dbReference>
<evidence type="ECO:0000259" key="8">
    <source>
        <dbReference type="PROSITE" id="PS50112"/>
    </source>
</evidence>
<dbReference type="InterPro" id="IPR036890">
    <property type="entry name" value="HATPase_C_sf"/>
</dbReference>
<dbReference type="Gene3D" id="3.30.565.10">
    <property type="entry name" value="Histidine kinase-like ATPase, C-terminal domain"/>
    <property type="match status" value="1"/>
</dbReference>
<evidence type="ECO:0000256" key="1">
    <source>
        <dbReference type="ARBA" id="ARBA00000085"/>
    </source>
</evidence>
<protein>
    <recommendedName>
        <fullName evidence="2">histidine kinase</fullName>
        <ecNumber evidence="2">2.7.13.3</ecNumber>
    </recommendedName>
</protein>
<dbReference type="InterPro" id="IPR003661">
    <property type="entry name" value="HisK_dim/P_dom"/>
</dbReference>
<organism evidence="10 11">
    <name type="scientific">Caenimonas terrae</name>
    <dbReference type="NCBI Taxonomy" id="696074"/>
    <lineage>
        <taxon>Bacteria</taxon>
        <taxon>Pseudomonadati</taxon>
        <taxon>Pseudomonadota</taxon>
        <taxon>Betaproteobacteria</taxon>
        <taxon>Burkholderiales</taxon>
        <taxon>Comamonadaceae</taxon>
        <taxon>Caenimonas</taxon>
    </lineage>
</organism>
<dbReference type="Gene3D" id="1.10.287.130">
    <property type="match status" value="1"/>
</dbReference>
<dbReference type="SUPFAM" id="SSF55785">
    <property type="entry name" value="PYP-like sensor domain (PAS domain)"/>
    <property type="match status" value="5"/>
</dbReference>
<dbReference type="NCBIfam" id="TIGR00229">
    <property type="entry name" value="sensory_box"/>
    <property type="match status" value="2"/>
</dbReference>
<feature type="domain" description="PAS" evidence="8">
    <location>
        <begin position="495"/>
        <end position="550"/>
    </location>
</feature>
<evidence type="ECO:0000259" key="9">
    <source>
        <dbReference type="PROSITE" id="PS50113"/>
    </source>
</evidence>
<evidence type="ECO:0000313" key="11">
    <source>
        <dbReference type="Proteomes" id="UP001596037"/>
    </source>
</evidence>
<evidence type="ECO:0000313" key="10">
    <source>
        <dbReference type="EMBL" id="MFC5499325.1"/>
    </source>
</evidence>
<dbReference type="InterPro" id="IPR013655">
    <property type="entry name" value="PAS_fold_3"/>
</dbReference>
<keyword evidence="3" id="KW-0597">Phosphoprotein</keyword>
<evidence type="ECO:0000256" key="6">
    <source>
        <dbReference type="ARBA" id="ARBA00023136"/>
    </source>
</evidence>
<dbReference type="InterPro" id="IPR013656">
    <property type="entry name" value="PAS_4"/>
</dbReference>
<dbReference type="InterPro" id="IPR005467">
    <property type="entry name" value="His_kinase_dom"/>
</dbReference>
<keyword evidence="6" id="KW-0472">Membrane</keyword>
<dbReference type="InterPro" id="IPR004358">
    <property type="entry name" value="Sig_transdc_His_kin-like_C"/>
</dbReference>
<feature type="domain" description="PAS" evidence="8">
    <location>
        <begin position="378"/>
        <end position="448"/>
    </location>
</feature>
<dbReference type="PROSITE" id="PS50113">
    <property type="entry name" value="PAC"/>
    <property type="match status" value="2"/>
</dbReference>
<keyword evidence="5" id="KW-0418">Kinase</keyword>
<evidence type="ECO:0000256" key="5">
    <source>
        <dbReference type="ARBA" id="ARBA00022777"/>
    </source>
</evidence>
<reference evidence="11" key="1">
    <citation type="journal article" date="2019" name="Int. J. Syst. Evol. Microbiol.">
        <title>The Global Catalogue of Microorganisms (GCM) 10K type strain sequencing project: providing services to taxonomists for standard genome sequencing and annotation.</title>
        <authorList>
            <consortium name="The Broad Institute Genomics Platform"/>
            <consortium name="The Broad Institute Genome Sequencing Center for Infectious Disease"/>
            <person name="Wu L."/>
            <person name="Ma J."/>
        </authorList>
    </citation>
    <scope>NUCLEOTIDE SEQUENCE [LARGE SCALE GENOMIC DNA]</scope>
    <source>
        <strain evidence="11">CCUG 57401</strain>
    </source>
</reference>
<dbReference type="SMART" id="SM00091">
    <property type="entry name" value="PAS"/>
    <property type="match status" value="4"/>
</dbReference>
<dbReference type="PROSITE" id="PS50109">
    <property type="entry name" value="HIS_KIN"/>
    <property type="match status" value="1"/>
</dbReference>
<comment type="caution">
    <text evidence="10">The sequence shown here is derived from an EMBL/GenBank/DDBJ whole genome shotgun (WGS) entry which is preliminary data.</text>
</comment>
<keyword evidence="11" id="KW-1185">Reference proteome</keyword>
<dbReference type="PROSITE" id="PS50112">
    <property type="entry name" value="PAS"/>
    <property type="match status" value="3"/>
</dbReference>
<proteinExistence type="predicted"/>
<dbReference type="SMART" id="SM00387">
    <property type="entry name" value="HATPase_c"/>
    <property type="match status" value="1"/>
</dbReference>
<dbReference type="InterPro" id="IPR003594">
    <property type="entry name" value="HATPase_dom"/>
</dbReference>
<evidence type="ECO:0000259" key="7">
    <source>
        <dbReference type="PROSITE" id="PS50109"/>
    </source>
</evidence>
<evidence type="ECO:0000256" key="3">
    <source>
        <dbReference type="ARBA" id="ARBA00022553"/>
    </source>
</evidence>
<evidence type="ECO:0000256" key="4">
    <source>
        <dbReference type="ARBA" id="ARBA00022679"/>
    </source>
</evidence>
<dbReference type="PRINTS" id="PR00344">
    <property type="entry name" value="BCTRLSENSOR"/>
</dbReference>
<dbReference type="CDD" id="cd00130">
    <property type="entry name" value="PAS"/>
    <property type="match status" value="4"/>
</dbReference>
<dbReference type="SMART" id="SM00086">
    <property type="entry name" value="PAC"/>
    <property type="match status" value="4"/>
</dbReference>
<feature type="domain" description="Histidine kinase" evidence="7">
    <location>
        <begin position="646"/>
        <end position="861"/>
    </location>
</feature>
<accession>A0ABW0NF97</accession>
<dbReference type="RefSeq" id="WP_376851552.1">
    <property type="nucleotide sequence ID" value="NZ_JBHSMF010000009.1"/>
</dbReference>
<dbReference type="Pfam" id="PF00512">
    <property type="entry name" value="HisKA"/>
    <property type="match status" value="1"/>
</dbReference>
<dbReference type="InterPro" id="IPR000014">
    <property type="entry name" value="PAS"/>
</dbReference>
<dbReference type="Pfam" id="PF00989">
    <property type="entry name" value="PAS"/>
    <property type="match status" value="1"/>
</dbReference>
<name>A0ABW0NF97_9BURK</name>
<feature type="domain" description="PAC" evidence="9">
    <location>
        <begin position="325"/>
        <end position="377"/>
    </location>
</feature>
<dbReference type="SUPFAM" id="SSF55874">
    <property type="entry name" value="ATPase domain of HSP90 chaperone/DNA topoisomerase II/histidine kinase"/>
    <property type="match status" value="1"/>
</dbReference>
<feature type="domain" description="PAS" evidence="8">
    <location>
        <begin position="22"/>
        <end position="71"/>
    </location>
</feature>
<dbReference type="PANTHER" id="PTHR42878">
    <property type="entry name" value="TWO-COMPONENT HISTIDINE KINASE"/>
    <property type="match status" value="1"/>
</dbReference>
<comment type="catalytic activity">
    <reaction evidence="1">
        <text>ATP + protein L-histidine = ADP + protein N-phospho-L-histidine.</text>
        <dbReference type="EC" id="2.7.13.3"/>
    </reaction>
</comment>
<dbReference type="EC" id="2.7.13.3" evidence="2"/>
<dbReference type="InterPro" id="IPR001610">
    <property type="entry name" value="PAC"/>
</dbReference>
<dbReference type="Pfam" id="PF08448">
    <property type="entry name" value="PAS_4"/>
    <property type="match status" value="1"/>
</dbReference>
<feature type="domain" description="PAC" evidence="9">
    <location>
        <begin position="197"/>
        <end position="250"/>
    </location>
</feature>
<dbReference type="InterPro" id="IPR000700">
    <property type="entry name" value="PAS-assoc_C"/>
</dbReference>
<dbReference type="EMBL" id="JBHSMF010000009">
    <property type="protein sequence ID" value="MFC5499325.1"/>
    <property type="molecule type" value="Genomic_DNA"/>
</dbReference>